<keyword evidence="6" id="KW-0862">Zinc</keyword>
<evidence type="ECO:0000256" key="5">
    <source>
        <dbReference type="ARBA" id="ARBA00022771"/>
    </source>
</evidence>
<dbReference type="WBParaSite" id="MhA1_Contig29.frz3.fgene1">
    <property type="protein sequence ID" value="MhA1_Contig29.frz3.fgene1"/>
    <property type="gene ID" value="MhA1_Contig29.frz3.fgene1"/>
</dbReference>
<feature type="domain" description="Zinc finger ZPR1-type" evidence="9">
    <location>
        <begin position="30"/>
        <end position="182"/>
    </location>
</feature>
<protein>
    <submittedName>
        <fullName evidence="11">Zinc finger protein ZPR1</fullName>
    </submittedName>
</protein>
<organism evidence="10 11">
    <name type="scientific">Meloidogyne hapla</name>
    <name type="common">Root-knot nematode worm</name>
    <dbReference type="NCBI Taxonomy" id="6305"/>
    <lineage>
        <taxon>Eukaryota</taxon>
        <taxon>Metazoa</taxon>
        <taxon>Ecdysozoa</taxon>
        <taxon>Nematoda</taxon>
        <taxon>Chromadorea</taxon>
        <taxon>Rhabditida</taxon>
        <taxon>Tylenchina</taxon>
        <taxon>Tylenchomorpha</taxon>
        <taxon>Tylenchoidea</taxon>
        <taxon>Meloidogynidae</taxon>
        <taxon>Meloidogyninae</taxon>
        <taxon>Meloidogyne</taxon>
    </lineage>
</organism>
<evidence type="ECO:0000256" key="8">
    <source>
        <dbReference type="SAM" id="MobiDB-lite"/>
    </source>
</evidence>
<keyword evidence="7" id="KW-0539">Nucleus</keyword>
<accession>A0A1I8BLA4</accession>
<dbReference type="FunFam" id="2.20.25.420:FF:000002">
    <property type="entry name" value="Zinc finger protein ZPR1"/>
    <property type="match status" value="1"/>
</dbReference>
<keyword evidence="10" id="KW-1185">Reference proteome</keyword>
<reference evidence="11" key="1">
    <citation type="submission" date="2016-11" db="UniProtKB">
        <authorList>
            <consortium name="WormBaseParasite"/>
        </authorList>
    </citation>
    <scope>IDENTIFICATION</scope>
</reference>
<evidence type="ECO:0000313" key="11">
    <source>
        <dbReference type="WBParaSite" id="MhA1_Contig29.frz3.fgene1"/>
    </source>
</evidence>
<dbReference type="FunFam" id="2.20.25.420:FF:000001">
    <property type="entry name" value="Zinc finger protein ZPR1"/>
    <property type="match status" value="1"/>
</dbReference>
<dbReference type="PANTHER" id="PTHR10876:SF0">
    <property type="entry name" value="ZINC FINGER PROTEIN ZPR1"/>
    <property type="match status" value="1"/>
</dbReference>
<dbReference type="NCBIfam" id="TIGR00310">
    <property type="entry name" value="ZPR1_znf"/>
    <property type="match status" value="2"/>
</dbReference>
<name>A0A1I8BLA4_MELHA</name>
<dbReference type="Pfam" id="PF03367">
    <property type="entry name" value="Zn_ribbon_ZPR1"/>
    <property type="match status" value="2"/>
</dbReference>
<evidence type="ECO:0000256" key="2">
    <source>
        <dbReference type="ARBA" id="ARBA00008354"/>
    </source>
</evidence>
<evidence type="ECO:0000259" key="9">
    <source>
        <dbReference type="SMART" id="SM00709"/>
    </source>
</evidence>
<dbReference type="Gene3D" id="2.60.120.1040">
    <property type="entry name" value="ZPR1, A/B domain"/>
    <property type="match status" value="2"/>
</dbReference>
<keyword evidence="3" id="KW-0479">Metal-binding</keyword>
<feature type="compositionally biased region" description="Polar residues" evidence="8">
    <location>
        <begin position="603"/>
        <end position="619"/>
    </location>
</feature>
<dbReference type="Gene3D" id="2.20.25.420">
    <property type="entry name" value="ZPR1, zinc finger domain"/>
    <property type="match status" value="2"/>
</dbReference>
<proteinExistence type="inferred from homology"/>
<evidence type="ECO:0000313" key="10">
    <source>
        <dbReference type="Proteomes" id="UP000095281"/>
    </source>
</evidence>
<feature type="domain" description="Zinc finger ZPR1-type" evidence="9">
    <location>
        <begin position="247"/>
        <end position="407"/>
    </location>
</feature>
<dbReference type="GO" id="GO:0005634">
    <property type="term" value="C:nucleus"/>
    <property type="evidence" value="ECO:0007669"/>
    <property type="project" value="UniProtKB-SubCell"/>
</dbReference>
<dbReference type="AlphaFoldDB" id="A0A1I8BLA4"/>
<dbReference type="InterPro" id="IPR042452">
    <property type="entry name" value="ZPR1_Znf1/2"/>
</dbReference>
<feature type="region of interest" description="Disordered" evidence="8">
    <location>
        <begin position="593"/>
        <end position="635"/>
    </location>
</feature>
<dbReference type="Proteomes" id="UP000095281">
    <property type="component" value="Unplaced"/>
</dbReference>
<dbReference type="PANTHER" id="PTHR10876">
    <property type="entry name" value="ZINC FINGER PROTEIN ZPR1"/>
    <property type="match status" value="1"/>
</dbReference>
<dbReference type="SMART" id="SM00709">
    <property type="entry name" value="Zpr1"/>
    <property type="match status" value="2"/>
</dbReference>
<evidence type="ECO:0000256" key="6">
    <source>
        <dbReference type="ARBA" id="ARBA00022833"/>
    </source>
</evidence>
<evidence type="ECO:0000256" key="3">
    <source>
        <dbReference type="ARBA" id="ARBA00022723"/>
    </source>
</evidence>
<sequence length="816" mass="93337">MIESTESTSSNTFASQNDYDDIEKPMEIESLCPNCHENGTTKIISINIPFYRQVIIMSFACEHCGLQNNNLQSGEQAQEYGTEIVLKVRNAADLNRTVVRSEYGVFEIPELELTIPPKSSTGALTTVEGVLQSVQQDLGETQPLRKQLDADMAGKIDQFLEKLEKFITLENCWTLEIAFIQNPNPFHVDPHCITSHYCRSFEEEKLLGFLDDDQVNDLRQKIDPTELAENEWKSYQDVKNEVMHFMGPCQSCGAICETRMKPTDIPYFQTVIIMSTDCDRCGFKSNDVKSGGATQDKGIRLSLMIKEPVDLKRDLLKSDTCSVQIPEIDTEVGAGILCGRFTTVEGLLIAIREQLERQAPFFVGDSSTEEEKSKFKELIERMNKFAKMEEECTIVLDDPSGNSYLQSLTAPLNDERLSKEFYTRTFDQDDDLGLNDMRVENYEDLGVIEEEKEEKEENDNGIEFNTSNKVDPSTLPPCCLKFYNEKELYKRALHKERENRQLIEQSYKKLLRDFEELADLKSVFDVSLSSPLSSLQQQPKQKVPLTSTSQVNLRGAASSSNAFLTPLVAQHLRQNVHLIDHPAKKLMPLPVEKRNDGRFLPNSEVSPTPQLSTESINNERNGRRRRKMADSVAKSSFRTPLRDRFNDNITNIEKDGKIKNSDKYLETSNFQQKKQSLSFFVPLGENFHLNDRKAKVLRERSENRCRAIEEASRKRAMIVANRRAVASDIVKGKRQLDDQAKEILCQDSSKISAFPNLMKQMRAASRRKFEESPGRRRLEKDQQKRIEQSINRILSHASCSSSRLIFFVWILLLKKK</sequence>
<keyword evidence="4" id="KW-0677">Repeat</keyword>
<keyword evidence="5" id="KW-0863">Zinc-finger</keyword>
<comment type="subcellular location">
    <subcellularLocation>
        <location evidence="1">Nucleus</location>
    </subcellularLocation>
</comment>
<dbReference type="FunFam" id="2.60.120.1040:FF:000001">
    <property type="entry name" value="Zinc finger protein ZPR1"/>
    <property type="match status" value="1"/>
</dbReference>
<evidence type="ECO:0000256" key="7">
    <source>
        <dbReference type="ARBA" id="ARBA00023242"/>
    </source>
</evidence>
<dbReference type="GO" id="GO:0008270">
    <property type="term" value="F:zinc ion binding"/>
    <property type="evidence" value="ECO:0007669"/>
    <property type="project" value="UniProtKB-KW"/>
</dbReference>
<dbReference type="InterPro" id="IPR004457">
    <property type="entry name" value="Znf_ZPR1"/>
</dbReference>
<dbReference type="InterPro" id="IPR056180">
    <property type="entry name" value="ZPR1_jr_dom"/>
</dbReference>
<dbReference type="InterPro" id="IPR040141">
    <property type="entry name" value="ZPR1"/>
</dbReference>
<evidence type="ECO:0000256" key="1">
    <source>
        <dbReference type="ARBA" id="ARBA00004123"/>
    </source>
</evidence>
<dbReference type="InterPro" id="IPR042451">
    <property type="entry name" value="ZPR1_A/B_dom"/>
</dbReference>
<comment type="similarity">
    <text evidence="2">Belongs to the ZPR1 family.</text>
</comment>
<dbReference type="Pfam" id="PF22794">
    <property type="entry name" value="jr-ZPR1"/>
    <property type="match status" value="2"/>
</dbReference>
<evidence type="ECO:0000256" key="4">
    <source>
        <dbReference type="ARBA" id="ARBA00022737"/>
    </source>
</evidence>